<organism evidence="1 2">
    <name type="scientific">Desertifilum tharense IPPAS B-1220</name>
    <dbReference type="NCBI Taxonomy" id="1781255"/>
    <lineage>
        <taxon>Bacteria</taxon>
        <taxon>Bacillati</taxon>
        <taxon>Cyanobacteriota</taxon>
        <taxon>Cyanophyceae</taxon>
        <taxon>Desertifilales</taxon>
        <taxon>Desertifilaceae</taxon>
        <taxon>Desertifilum</taxon>
    </lineage>
</organism>
<dbReference type="Proteomes" id="UP000095472">
    <property type="component" value="Chromosome"/>
</dbReference>
<reference evidence="1 2" key="1">
    <citation type="journal article" date="2016" name="Genome Announc.">
        <title>Draft Genome Sequence of the Thermotolerant Cyanobacterium Desertifilum sp. IPPAS B-1220.</title>
        <authorList>
            <person name="Mironov K.S."/>
            <person name="Sinetova M.A."/>
            <person name="Bolatkhan K."/>
            <person name="Zayadan B.K."/>
            <person name="Ustinova V.V."/>
            <person name="Kupriyanova E.V."/>
            <person name="Skrypnik A.N."/>
            <person name="Gogoleva N.E."/>
            <person name="Gogolev Y.V."/>
            <person name="Los D.A."/>
        </authorList>
    </citation>
    <scope>NUCLEOTIDE SEQUENCE [LARGE SCALE GENOMIC DNA]</scope>
    <source>
        <strain evidence="1 2">IPPAS B-1220</strain>
    </source>
</reference>
<evidence type="ECO:0000313" key="2">
    <source>
        <dbReference type="Proteomes" id="UP000095472"/>
    </source>
</evidence>
<proteinExistence type="predicted"/>
<sequence>MNADGSNPIRYTRNMGFDGFPAWRPPFPNLPKTQVNSSPILSSKTYYFMKNLKGLPPEKKLEVLYARIEELESEEQALNEQTAKLLAQARRMIASH</sequence>
<protein>
    <submittedName>
        <fullName evidence="1">Uncharacterized protein</fullName>
    </submittedName>
</protein>
<accession>A0ACD5GTF3</accession>
<keyword evidence="2" id="KW-1185">Reference proteome</keyword>
<gene>
    <name evidence="1" type="ORF">BH720_029380</name>
</gene>
<name>A0ACD5GTF3_9CYAN</name>
<dbReference type="EMBL" id="CP182909">
    <property type="protein sequence ID" value="XPM63391.1"/>
    <property type="molecule type" value="Genomic_DNA"/>
</dbReference>
<evidence type="ECO:0000313" key="1">
    <source>
        <dbReference type="EMBL" id="XPM63391.1"/>
    </source>
</evidence>